<dbReference type="PANTHER" id="PTHR43968:SF6">
    <property type="entry name" value="GLUTATHIONE S-TRANSFERASE OMEGA"/>
    <property type="match status" value="1"/>
</dbReference>
<organism evidence="3 4">
    <name type="scientific">Roseibium limicola</name>
    <dbReference type="NCBI Taxonomy" id="2816037"/>
    <lineage>
        <taxon>Bacteria</taxon>
        <taxon>Pseudomonadati</taxon>
        <taxon>Pseudomonadota</taxon>
        <taxon>Alphaproteobacteria</taxon>
        <taxon>Hyphomicrobiales</taxon>
        <taxon>Stappiaceae</taxon>
        <taxon>Roseibium</taxon>
    </lineage>
</organism>
<dbReference type="Pfam" id="PF13409">
    <property type="entry name" value="GST_N_2"/>
    <property type="match status" value="1"/>
</dbReference>
<dbReference type="PROSITE" id="PS50405">
    <property type="entry name" value="GST_CTER"/>
    <property type="match status" value="1"/>
</dbReference>
<comment type="caution">
    <text evidence="3">The sequence shown here is derived from an EMBL/GenBank/DDBJ whole genome shotgun (WGS) entry which is preliminary data.</text>
</comment>
<feature type="domain" description="GST C-terminal" evidence="2">
    <location>
        <begin position="88"/>
        <end position="248"/>
    </location>
</feature>
<keyword evidence="4" id="KW-1185">Reference proteome</keyword>
<dbReference type="AlphaFoldDB" id="A0A939EN26"/>
<evidence type="ECO:0000259" key="1">
    <source>
        <dbReference type="PROSITE" id="PS50404"/>
    </source>
</evidence>
<proteinExistence type="predicted"/>
<dbReference type="SFLD" id="SFLDS00019">
    <property type="entry name" value="Glutathione_Transferase_(cytos"/>
    <property type="match status" value="1"/>
</dbReference>
<dbReference type="InterPro" id="IPR004045">
    <property type="entry name" value="Glutathione_S-Trfase_N"/>
</dbReference>
<dbReference type="InterPro" id="IPR004046">
    <property type="entry name" value="GST_C"/>
</dbReference>
<evidence type="ECO:0000259" key="2">
    <source>
        <dbReference type="PROSITE" id="PS50405"/>
    </source>
</evidence>
<name>A0A939EN26_9HYPH</name>
<dbReference type="Proteomes" id="UP000664779">
    <property type="component" value="Unassembled WGS sequence"/>
</dbReference>
<gene>
    <name evidence="3" type="ORF">J0X15_03755</name>
</gene>
<dbReference type="Gene3D" id="1.20.1050.10">
    <property type="match status" value="1"/>
</dbReference>
<dbReference type="EMBL" id="JAFLNF010000002">
    <property type="protein sequence ID" value="MBO0344328.1"/>
    <property type="molecule type" value="Genomic_DNA"/>
</dbReference>
<dbReference type="PROSITE" id="PS50404">
    <property type="entry name" value="GST_NTER"/>
    <property type="match status" value="1"/>
</dbReference>
<dbReference type="GO" id="GO:0005737">
    <property type="term" value="C:cytoplasm"/>
    <property type="evidence" value="ECO:0007669"/>
    <property type="project" value="TreeGrafter"/>
</dbReference>
<dbReference type="RefSeq" id="WP_206938340.1">
    <property type="nucleotide sequence ID" value="NZ_JAFLNF010000002.1"/>
</dbReference>
<reference evidence="3" key="1">
    <citation type="submission" date="2021-03" db="EMBL/GenBank/DDBJ databases">
        <title>Roseibium sp. CAU 1637 isolated from Incheon.</title>
        <authorList>
            <person name="Kim W."/>
        </authorList>
    </citation>
    <scope>NUCLEOTIDE SEQUENCE</scope>
    <source>
        <strain evidence="3">CAU 1637</strain>
    </source>
</reference>
<dbReference type="SFLD" id="SFLDG00358">
    <property type="entry name" value="Main_(cytGST)"/>
    <property type="match status" value="1"/>
</dbReference>
<sequence length="264" mass="30050">MSFTLYNAPQSTCSQRVRFTLHAKGLEFQENRLDLFSGDQLKPEYLAINPNGVVPALVHDDVPVIDSAVIMEYLEDIHPNVVPMRPKDPKESARMRAMLRFIDEVPAPAIRIPSYNLAFLPHFQAMSAESFQTLCDSKPLRREFLMKMGRSGFPQEDMDEALGRLGRAVTRLNDWLIENGGPWMMGHQLTYADIALMPVIVRMDDINLHEMWADKPMVSDWLAALKAHPAFEATYYHGSLLTEKYPHLQALRDERAQQPAARSA</sequence>
<dbReference type="Pfam" id="PF14497">
    <property type="entry name" value="GST_C_3"/>
    <property type="match status" value="1"/>
</dbReference>
<dbReference type="Gene3D" id="3.40.30.10">
    <property type="entry name" value="Glutaredoxin"/>
    <property type="match status" value="1"/>
</dbReference>
<dbReference type="InterPro" id="IPR036282">
    <property type="entry name" value="Glutathione-S-Trfase_C_sf"/>
</dbReference>
<feature type="domain" description="GST N-terminal" evidence="1">
    <location>
        <begin position="1"/>
        <end position="82"/>
    </location>
</feature>
<dbReference type="InterPro" id="IPR050983">
    <property type="entry name" value="GST_Omega/HSP26"/>
</dbReference>
<dbReference type="InterPro" id="IPR036249">
    <property type="entry name" value="Thioredoxin-like_sf"/>
</dbReference>
<protein>
    <submittedName>
        <fullName evidence="3">Glutathione S-transferase family protein</fullName>
    </submittedName>
</protein>
<accession>A0A939EN26</accession>
<dbReference type="InterPro" id="IPR040079">
    <property type="entry name" value="Glutathione_S-Trfase"/>
</dbReference>
<dbReference type="SUPFAM" id="SSF47616">
    <property type="entry name" value="GST C-terminal domain-like"/>
    <property type="match status" value="1"/>
</dbReference>
<evidence type="ECO:0000313" key="3">
    <source>
        <dbReference type="EMBL" id="MBO0344328.1"/>
    </source>
</evidence>
<evidence type="ECO:0000313" key="4">
    <source>
        <dbReference type="Proteomes" id="UP000664779"/>
    </source>
</evidence>
<dbReference type="PANTHER" id="PTHR43968">
    <property type="match status" value="1"/>
</dbReference>
<dbReference type="InterPro" id="IPR010987">
    <property type="entry name" value="Glutathione-S-Trfase_C-like"/>
</dbReference>
<dbReference type="SUPFAM" id="SSF52833">
    <property type="entry name" value="Thioredoxin-like"/>
    <property type="match status" value="1"/>
</dbReference>